<dbReference type="GO" id="GO:0000981">
    <property type="term" value="F:DNA-binding transcription factor activity, RNA polymerase II-specific"/>
    <property type="evidence" value="ECO:0007669"/>
    <property type="project" value="TreeGrafter"/>
</dbReference>
<dbReference type="eggNOG" id="KOG1721">
    <property type="taxonomic scope" value="Eukaryota"/>
</dbReference>
<proteinExistence type="predicted"/>
<keyword evidence="3" id="KW-0677">Repeat</keyword>
<keyword evidence="2" id="KW-0479">Metal-binding</keyword>
<feature type="region of interest" description="Disordered" evidence="8">
    <location>
        <begin position="55"/>
        <end position="85"/>
    </location>
</feature>
<dbReference type="VEuPathDB" id="FungiDB:C5L36_0A08260"/>
<dbReference type="EMBL" id="JQFK01000163">
    <property type="protein sequence ID" value="KGK36078.1"/>
    <property type="molecule type" value="Genomic_DNA"/>
</dbReference>
<dbReference type="SMART" id="SM00355">
    <property type="entry name" value="ZnF_C2H2"/>
    <property type="match status" value="2"/>
</dbReference>
<dbReference type="Gene3D" id="3.30.160.60">
    <property type="entry name" value="Classic Zinc Finger"/>
    <property type="match status" value="2"/>
</dbReference>
<feature type="compositionally biased region" description="Basic and acidic residues" evidence="8">
    <location>
        <begin position="387"/>
        <end position="399"/>
    </location>
</feature>
<organism evidence="10 11">
    <name type="scientific">Pichia kudriavzevii</name>
    <name type="common">Yeast</name>
    <name type="synonym">Issatchenkia orientalis</name>
    <dbReference type="NCBI Taxonomy" id="4909"/>
    <lineage>
        <taxon>Eukaryota</taxon>
        <taxon>Fungi</taxon>
        <taxon>Dikarya</taxon>
        <taxon>Ascomycota</taxon>
        <taxon>Saccharomycotina</taxon>
        <taxon>Pichiomycetes</taxon>
        <taxon>Pichiales</taxon>
        <taxon>Pichiaceae</taxon>
        <taxon>Pichia</taxon>
    </lineage>
</organism>
<name>A0A099NTB6_PICKU</name>
<evidence type="ECO:0000313" key="11">
    <source>
        <dbReference type="Proteomes" id="UP000029867"/>
    </source>
</evidence>
<dbReference type="Proteomes" id="UP000029867">
    <property type="component" value="Unassembled WGS sequence"/>
</dbReference>
<feature type="region of interest" description="Disordered" evidence="8">
    <location>
        <begin position="1"/>
        <end position="41"/>
    </location>
</feature>
<dbReference type="GO" id="GO:0005634">
    <property type="term" value="C:nucleus"/>
    <property type="evidence" value="ECO:0007669"/>
    <property type="project" value="UniProtKB-SubCell"/>
</dbReference>
<feature type="domain" description="C2H2-type" evidence="9">
    <location>
        <begin position="450"/>
        <end position="479"/>
    </location>
</feature>
<dbReference type="AlphaFoldDB" id="A0A099NTB6"/>
<comment type="subcellular location">
    <subcellularLocation>
        <location evidence="1">Nucleus</location>
    </subcellularLocation>
</comment>
<feature type="compositionally biased region" description="Low complexity" evidence="8">
    <location>
        <begin position="107"/>
        <end position="124"/>
    </location>
</feature>
<evidence type="ECO:0000256" key="7">
    <source>
        <dbReference type="PROSITE-ProRule" id="PRU00042"/>
    </source>
</evidence>
<evidence type="ECO:0000256" key="8">
    <source>
        <dbReference type="SAM" id="MobiDB-lite"/>
    </source>
</evidence>
<gene>
    <name evidence="10" type="ORF">JL09_g4772</name>
</gene>
<dbReference type="VEuPathDB" id="FungiDB:C5L36_0A08270"/>
<dbReference type="GO" id="GO:0008270">
    <property type="term" value="F:zinc ion binding"/>
    <property type="evidence" value="ECO:0007669"/>
    <property type="project" value="UniProtKB-KW"/>
</dbReference>
<feature type="compositionally biased region" description="Polar residues" evidence="8">
    <location>
        <begin position="55"/>
        <end position="71"/>
    </location>
</feature>
<feature type="compositionally biased region" description="Polar residues" evidence="8">
    <location>
        <begin position="32"/>
        <end position="41"/>
    </location>
</feature>
<accession>A0A099NTB6</accession>
<evidence type="ECO:0000256" key="1">
    <source>
        <dbReference type="ARBA" id="ARBA00004123"/>
    </source>
</evidence>
<sequence length="481" mass="54246">MCSDSKAYFYRQPPSNQPQDPSVYTPAYPQPLQLTQTNPSSFQVHNYTEPQYLQTTSNQKGNLPTSQSPPQSKVPHQLPTQPQSQQTQFLYPAHQVYPQTNNPHVGQSLQQQQLQQQPQNYSPYHDSSKKKTSIDSNHSGNNSNFNPNTTNSDEYLSPKVNVQSVQSRQQHLQPIVIQSTPGYYPYKQQPILQPVPYITPNTSTANAIPMTNNSSAPIPYEVNSMNEANSGADQSNIEKIPSVTSNYGIAGMTPVNVNPYSTGPVFMNTYPIINEYGQHMQVLPQFQQTQNYKYYPKLDAGHLDYKTPSNYQLSSHSQAEYYYPQPQTQGQGQGQIQVQVQPTHFTTPYSLNTNQGTDEHFDYPNNNQYVSSVSMNAVNSSNSSHHTSVDNDIINRRNTDPNLASVSNSAKASKSAMIRTKRTCSICQKVFNRPSALKTHMFIHTGEKPFVCEWPGCGKKFSVRSNMIRHSKIHKRNEKLQ</sequence>
<dbReference type="HOGENOM" id="CLU_567480_0_0_1"/>
<dbReference type="InterPro" id="IPR036236">
    <property type="entry name" value="Znf_C2H2_sf"/>
</dbReference>
<evidence type="ECO:0000259" key="9">
    <source>
        <dbReference type="PROSITE" id="PS50157"/>
    </source>
</evidence>
<evidence type="ECO:0000256" key="2">
    <source>
        <dbReference type="ARBA" id="ARBA00022723"/>
    </source>
</evidence>
<dbReference type="GO" id="GO:0000978">
    <property type="term" value="F:RNA polymerase II cis-regulatory region sequence-specific DNA binding"/>
    <property type="evidence" value="ECO:0007669"/>
    <property type="project" value="UniProtKB-ARBA"/>
</dbReference>
<comment type="caution">
    <text evidence="10">The sequence shown here is derived from an EMBL/GenBank/DDBJ whole genome shotgun (WGS) entry which is preliminary data.</text>
</comment>
<evidence type="ECO:0000256" key="4">
    <source>
        <dbReference type="ARBA" id="ARBA00022771"/>
    </source>
</evidence>
<dbReference type="Pfam" id="PF00096">
    <property type="entry name" value="zf-C2H2"/>
    <property type="match status" value="2"/>
</dbReference>
<feature type="compositionally biased region" description="Polar residues" evidence="8">
    <location>
        <begin position="13"/>
        <end position="22"/>
    </location>
</feature>
<feature type="domain" description="C2H2-type" evidence="9">
    <location>
        <begin position="422"/>
        <end position="449"/>
    </location>
</feature>
<evidence type="ECO:0000256" key="5">
    <source>
        <dbReference type="ARBA" id="ARBA00022833"/>
    </source>
</evidence>
<dbReference type="SUPFAM" id="SSF57667">
    <property type="entry name" value="beta-beta-alpha zinc fingers"/>
    <property type="match status" value="1"/>
</dbReference>
<dbReference type="InterPro" id="IPR013087">
    <property type="entry name" value="Znf_C2H2_type"/>
</dbReference>
<dbReference type="InterPro" id="IPR050527">
    <property type="entry name" value="Snail/Krueppel_Znf"/>
</dbReference>
<dbReference type="PANTHER" id="PTHR24388:SF54">
    <property type="entry name" value="PROTEIN ESCARGOT"/>
    <property type="match status" value="1"/>
</dbReference>
<feature type="region of interest" description="Disordered" evidence="8">
    <location>
        <begin position="97"/>
        <end position="155"/>
    </location>
</feature>
<dbReference type="PANTHER" id="PTHR24388">
    <property type="entry name" value="ZINC FINGER PROTEIN"/>
    <property type="match status" value="1"/>
</dbReference>
<keyword evidence="5" id="KW-0862">Zinc</keyword>
<feature type="compositionally biased region" description="Low complexity" evidence="8">
    <location>
        <begin position="136"/>
        <end position="152"/>
    </location>
</feature>
<evidence type="ECO:0000313" key="10">
    <source>
        <dbReference type="EMBL" id="KGK36078.1"/>
    </source>
</evidence>
<keyword evidence="4 7" id="KW-0863">Zinc-finger</keyword>
<dbReference type="PROSITE" id="PS50157">
    <property type="entry name" value="ZINC_FINGER_C2H2_2"/>
    <property type="match status" value="2"/>
</dbReference>
<feature type="region of interest" description="Disordered" evidence="8">
    <location>
        <begin position="378"/>
        <end position="408"/>
    </location>
</feature>
<evidence type="ECO:0000256" key="3">
    <source>
        <dbReference type="ARBA" id="ARBA00022737"/>
    </source>
</evidence>
<dbReference type="PROSITE" id="PS00028">
    <property type="entry name" value="ZINC_FINGER_C2H2_1"/>
    <property type="match status" value="2"/>
</dbReference>
<protein>
    <recommendedName>
        <fullName evidence="9">C2H2-type domain-containing protein</fullName>
    </recommendedName>
</protein>
<evidence type="ECO:0000256" key="6">
    <source>
        <dbReference type="ARBA" id="ARBA00023242"/>
    </source>
</evidence>
<dbReference type="FunFam" id="3.30.160.60:FF:000125">
    <property type="entry name" value="Putative zinc finger protein 143"/>
    <property type="match status" value="1"/>
</dbReference>
<keyword evidence="6" id="KW-0539">Nucleus</keyword>
<reference evidence="11" key="1">
    <citation type="journal article" date="2014" name="Microb. Cell Fact.">
        <title>Exploiting Issatchenkia orientalis SD108 for succinic acid production.</title>
        <authorList>
            <person name="Xiao H."/>
            <person name="Shao Z."/>
            <person name="Jiang Y."/>
            <person name="Dole S."/>
            <person name="Zhao H."/>
        </authorList>
    </citation>
    <scope>NUCLEOTIDE SEQUENCE [LARGE SCALE GENOMIC DNA]</scope>
    <source>
        <strain evidence="11">SD108</strain>
    </source>
</reference>